<keyword evidence="1" id="KW-0812">Transmembrane</keyword>
<feature type="transmembrane region" description="Helical" evidence="1">
    <location>
        <begin position="95"/>
        <end position="118"/>
    </location>
</feature>
<dbReference type="EMBL" id="WSFT01000028">
    <property type="protein sequence ID" value="MBS4538080.1"/>
    <property type="molecule type" value="Genomic_DNA"/>
</dbReference>
<organism evidence="2 3">
    <name type="scientific">Anaeromonas frigoriresistens</name>
    <dbReference type="NCBI Taxonomy" id="2683708"/>
    <lineage>
        <taxon>Bacteria</taxon>
        <taxon>Bacillati</taxon>
        <taxon>Bacillota</taxon>
        <taxon>Tissierellia</taxon>
        <taxon>Tissierellales</taxon>
        <taxon>Thermohalobacteraceae</taxon>
        <taxon>Anaeromonas</taxon>
    </lineage>
</organism>
<evidence type="ECO:0000313" key="3">
    <source>
        <dbReference type="Proteomes" id="UP000724672"/>
    </source>
</evidence>
<reference evidence="2" key="1">
    <citation type="submission" date="2019-12" db="EMBL/GenBank/DDBJ databases">
        <title>Clostridiaceae gen. nov. sp. nov., isolated from sediment in Xinjiang, China.</title>
        <authorList>
            <person name="Zhang R."/>
        </authorList>
    </citation>
    <scope>NUCLEOTIDE SEQUENCE</scope>
    <source>
        <strain evidence="2">D2Q-11</strain>
    </source>
</reference>
<feature type="transmembrane region" description="Helical" evidence="1">
    <location>
        <begin position="6"/>
        <end position="25"/>
    </location>
</feature>
<evidence type="ECO:0000313" key="2">
    <source>
        <dbReference type="EMBL" id="MBS4538080.1"/>
    </source>
</evidence>
<sequence>MLGTIVNFLAILAGGLIGVNIKHGLKDNYKGIIMNGLSLVVIVIGLTSALESNNILIVIFSVVLGSLVGEALGIDKKLNVLGNVLEKKLGRGDSNFSKGFVTASLIYCVGAMAIVGSLESGLTGNHDTLFAKSVIDGITAIVFASTLGIGVAFSAVSVLIYQGTITILASLLNNVLTDAVTLDMAAVGGLLIIGIGINILEIKEIKVSNMLPAIFFPLIFYVLKLAWENIFVLIS</sequence>
<feature type="transmembrane region" description="Helical" evidence="1">
    <location>
        <begin position="32"/>
        <end position="49"/>
    </location>
</feature>
<dbReference type="AlphaFoldDB" id="A0A942UU75"/>
<proteinExistence type="predicted"/>
<keyword evidence="1" id="KW-1133">Transmembrane helix</keyword>
<dbReference type="PANTHER" id="PTHR36111">
    <property type="entry name" value="INNER MEMBRANE PROTEIN-RELATED"/>
    <property type="match status" value="1"/>
</dbReference>
<name>A0A942UU75_9FIRM</name>
<dbReference type="Pfam" id="PF04474">
    <property type="entry name" value="DUF554"/>
    <property type="match status" value="1"/>
</dbReference>
<feature type="transmembrane region" description="Helical" evidence="1">
    <location>
        <begin position="138"/>
        <end position="161"/>
    </location>
</feature>
<feature type="transmembrane region" description="Helical" evidence="1">
    <location>
        <begin position="214"/>
        <end position="234"/>
    </location>
</feature>
<feature type="transmembrane region" description="Helical" evidence="1">
    <location>
        <begin position="182"/>
        <end position="202"/>
    </location>
</feature>
<accession>A0A942UU75</accession>
<feature type="transmembrane region" description="Helical" evidence="1">
    <location>
        <begin position="55"/>
        <end position="74"/>
    </location>
</feature>
<gene>
    <name evidence="2" type="ORF">GOQ27_06380</name>
</gene>
<dbReference type="Proteomes" id="UP000724672">
    <property type="component" value="Unassembled WGS sequence"/>
</dbReference>
<dbReference type="PANTHER" id="PTHR36111:SF2">
    <property type="entry name" value="INNER MEMBRANE PROTEIN"/>
    <property type="match status" value="1"/>
</dbReference>
<keyword evidence="1" id="KW-0472">Membrane</keyword>
<comment type="caution">
    <text evidence="2">The sequence shown here is derived from an EMBL/GenBank/DDBJ whole genome shotgun (WGS) entry which is preliminary data.</text>
</comment>
<evidence type="ECO:0000256" key="1">
    <source>
        <dbReference type="SAM" id="Phobius"/>
    </source>
</evidence>
<keyword evidence="3" id="KW-1185">Reference proteome</keyword>
<protein>
    <submittedName>
        <fullName evidence="2">DUF554 domain-containing protein</fullName>
    </submittedName>
</protein>
<dbReference type="InterPro" id="IPR007563">
    <property type="entry name" value="DUF554"/>
</dbReference>